<proteinExistence type="predicted"/>
<dbReference type="SMART" id="SM00558">
    <property type="entry name" value="JmjC"/>
    <property type="match status" value="1"/>
</dbReference>
<dbReference type="Gene3D" id="2.60.120.650">
    <property type="entry name" value="Cupin"/>
    <property type="match status" value="1"/>
</dbReference>
<dbReference type="EMBL" id="JAAGRN010000002">
    <property type="protein sequence ID" value="NDY82144.1"/>
    <property type="molecule type" value="Genomic_DNA"/>
</dbReference>
<protein>
    <submittedName>
        <fullName evidence="2">Cupin-like domain-containing protein</fullName>
    </submittedName>
</protein>
<sequence length="281" mass="32864">MINEAAINLYPNQIPQMKLKEFVDKKIDIYEFCSKNKKPLLITNVYEVFPELAQWSPEFLREKAGNKVIEVNTSKTDVFQEYHQPIKMTLDEYAREISLDTPTSGRRLYMGAQGVNQSFPEIKSDIHFDQMLPSEKLGLKYLWYGPGGNTTGLHYDTMDNFFMQLYGQKRWILSEPDSFLNLYPRSAFSHYPRVTDFNPLRPDFEKFPRARKVKFYDVTINPGNILYAPPYWWHQVISYSTIISVNIWCATSKLKAEWGALQLIPTYIKGILGHSIFPKQY</sequence>
<dbReference type="AlphaFoldDB" id="A0A6B2QXW4"/>
<dbReference type="InterPro" id="IPR003347">
    <property type="entry name" value="JmjC_dom"/>
</dbReference>
<dbReference type="SUPFAM" id="SSF51197">
    <property type="entry name" value="Clavaminate synthase-like"/>
    <property type="match status" value="1"/>
</dbReference>
<dbReference type="RefSeq" id="WP_163651469.1">
    <property type="nucleotide sequence ID" value="NZ_JAAGRN010000002.1"/>
</dbReference>
<dbReference type="PANTHER" id="PTHR12461">
    <property type="entry name" value="HYPOXIA-INDUCIBLE FACTOR 1 ALPHA INHIBITOR-RELATED"/>
    <property type="match status" value="1"/>
</dbReference>
<gene>
    <name evidence="2" type="ORF">G3I67_02760</name>
</gene>
<feature type="domain" description="JmjC" evidence="1">
    <location>
        <begin position="92"/>
        <end position="264"/>
    </location>
</feature>
<reference evidence="2" key="1">
    <citation type="submission" date="2020-02" db="EMBL/GenBank/DDBJ databases">
        <authorList>
            <person name="Chen W.-M."/>
        </authorList>
    </citation>
    <scope>NUCLEOTIDE SEQUENCE</scope>
    <source>
        <strain evidence="2">NBD-18</strain>
    </source>
</reference>
<name>A0A6B2QXW4_9BURK</name>
<dbReference type="PROSITE" id="PS51184">
    <property type="entry name" value="JMJC"/>
    <property type="match status" value="1"/>
</dbReference>
<dbReference type="InterPro" id="IPR041667">
    <property type="entry name" value="Cupin_8"/>
</dbReference>
<evidence type="ECO:0000259" key="1">
    <source>
        <dbReference type="PROSITE" id="PS51184"/>
    </source>
</evidence>
<accession>A0A6B2QXW4</accession>
<evidence type="ECO:0000313" key="2">
    <source>
        <dbReference type="EMBL" id="NDY82144.1"/>
    </source>
</evidence>
<dbReference type="PANTHER" id="PTHR12461:SF105">
    <property type="entry name" value="HYPOXIA-INDUCIBLE FACTOR 1-ALPHA INHIBITOR"/>
    <property type="match status" value="1"/>
</dbReference>
<organism evidence="2">
    <name type="scientific">Sheuella amnicola</name>
    <dbReference type="NCBI Taxonomy" id="2707330"/>
    <lineage>
        <taxon>Bacteria</taxon>
        <taxon>Pseudomonadati</taxon>
        <taxon>Pseudomonadota</taxon>
        <taxon>Betaproteobacteria</taxon>
        <taxon>Burkholderiales</taxon>
        <taxon>Alcaligenaceae</taxon>
        <taxon>Sheuella</taxon>
    </lineage>
</organism>
<dbReference type="Pfam" id="PF13621">
    <property type="entry name" value="Cupin_8"/>
    <property type="match status" value="1"/>
</dbReference>
<comment type="caution">
    <text evidence="2">The sequence shown here is derived from an EMBL/GenBank/DDBJ whole genome shotgun (WGS) entry which is preliminary data.</text>
</comment>